<dbReference type="AlphaFoldDB" id="X1SBA1"/>
<evidence type="ECO:0000313" key="1">
    <source>
        <dbReference type="EMBL" id="GAI76391.1"/>
    </source>
</evidence>
<accession>X1SBA1</accession>
<name>X1SBA1_9ZZZZ</name>
<reference evidence="1" key="1">
    <citation type="journal article" date="2014" name="Front. Microbiol.">
        <title>High frequency of phylogenetically diverse reductive dehalogenase-homologous genes in deep subseafloor sedimentary metagenomes.</title>
        <authorList>
            <person name="Kawai M."/>
            <person name="Futagami T."/>
            <person name="Toyoda A."/>
            <person name="Takaki Y."/>
            <person name="Nishi S."/>
            <person name="Hori S."/>
            <person name="Arai W."/>
            <person name="Tsubouchi T."/>
            <person name="Morono Y."/>
            <person name="Uchiyama I."/>
            <person name="Ito T."/>
            <person name="Fujiyama A."/>
            <person name="Inagaki F."/>
            <person name="Takami H."/>
        </authorList>
    </citation>
    <scope>NUCLEOTIDE SEQUENCE</scope>
    <source>
        <strain evidence="1">Expedition CK06-06</strain>
    </source>
</reference>
<gene>
    <name evidence="1" type="ORF">S12H4_16153</name>
</gene>
<sequence length="51" mass="5773">MDKPYSEADCRTIHYYGSASFTDGSLFLYGYEEGNCLTGNVVMKELREACH</sequence>
<protein>
    <submittedName>
        <fullName evidence="1">Uncharacterized protein</fullName>
    </submittedName>
</protein>
<comment type="caution">
    <text evidence="1">The sequence shown here is derived from an EMBL/GenBank/DDBJ whole genome shotgun (WGS) entry which is preliminary data.</text>
</comment>
<dbReference type="EMBL" id="BARW01007798">
    <property type="protein sequence ID" value="GAI76391.1"/>
    <property type="molecule type" value="Genomic_DNA"/>
</dbReference>
<proteinExistence type="predicted"/>
<organism evidence="1">
    <name type="scientific">marine sediment metagenome</name>
    <dbReference type="NCBI Taxonomy" id="412755"/>
    <lineage>
        <taxon>unclassified sequences</taxon>
        <taxon>metagenomes</taxon>
        <taxon>ecological metagenomes</taxon>
    </lineage>
</organism>